<sequence>MSDEAALKWVKTADKGSKGSYNGQKGYRGDGEGSRYRGPRRDEAQAVVNESHARVLSGQIGTNQANGSEAISDPMEVEKGLQIIQGFVEKQPVLEDDKVMNMDEFRAVFLEHGIDMDAADGLPDVSDGEIEDMMKEQEEDDTAQRELENGTGEGEKELVDGATGKKHVSRKRLFKAPMSNAASMKLRIASALASPRKRVPTKPGARNGDTGKQQESKGPSNPKSGLPKP</sequence>
<feature type="region of interest" description="Disordered" evidence="1">
    <location>
        <begin position="135"/>
        <end position="229"/>
    </location>
</feature>
<gene>
    <name evidence="2" type="ORF">F2Q69_00004702</name>
</gene>
<feature type="compositionally biased region" description="Basic residues" evidence="1">
    <location>
        <begin position="164"/>
        <end position="174"/>
    </location>
</feature>
<feature type="region of interest" description="Disordered" evidence="1">
    <location>
        <begin position="1"/>
        <end position="40"/>
    </location>
</feature>
<name>A0A8S9PEU0_BRACR</name>
<evidence type="ECO:0000256" key="1">
    <source>
        <dbReference type="SAM" id="MobiDB-lite"/>
    </source>
</evidence>
<dbReference type="Proteomes" id="UP000712600">
    <property type="component" value="Unassembled WGS sequence"/>
</dbReference>
<dbReference type="EMBL" id="QGKX02001521">
    <property type="protein sequence ID" value="KAF3511353.1"/>
    <property type="molecule type" value="Genomic_DNA"/>
</dbReference>
<protein>
    <submittedName>
        <fullName evidence="2">Uncharacterized protein</fullName>
    </submittedName>
</protein>
<comment type="caution">
    <text evidence="2">The sequence shown here is derived from an EMBL/GenBank/DDBJ whole genome shotgun (WGS) entry which is preliminary data.</text>
</comment>
<evidence type="ECO:0000313" key="2">
    <source>
        <dbReference type="EMBL" id="KAF3511353.1"/>
    </source>
</evidence>
<organism evidence="2 3">
    <name type="scientific">Brassica cretica</name>
    <name type="common">Mustard</name>
    <dbReference type="NCBI Taxonomy" id="69181"/>
    <lineage>
        <taxon>Eukaryota</taxon>
        <taxon>Viridiplantae</taxon>
        <taxon>Streptophyta</taxon>
        <taxon>Embryophyta</taxon>
        <taxon>Tracheophyta</taxon>
        <taxon>Spermatophyta</taxon>
        <taxon>Magnoliopsida</taxon>
        <taxon>eudicotyledons</taxon>
        <taxon>Gunneridae</taxon>
        <taxon>Pentapetalae</taxon>
        <taxon>rosids</taxon>
        <taxon>malvids</taxon>
        <taxon>Brassicales</taxon>
        <taxon>Brassicaceae</taxon>
        <taxon>Brassiceae</taxon>
        <taxon>Brassica</taxon>
    </lineage>
</organism>
<accession>A0A8S9PEU0</accession>
<reference evidence="2" key="1">
    <citation type="submission" date="2019-12" db="EMBL/GenBank/DDBJ databases">
        <title>Genome sequencing and annotation of Brassica cretica.</title>
        <authorList>
            <person name="Studholme D.J."/>
            <person name="Sarris P."/>
        </authorList>
    </citation>
    <scope>NUCLEOTIDE SEQUENCE</scope>
    <source>
        <strain evidence="2">PFS-109/04</strain>
        <tissue evidence="2">Leaf</tissue>
    </source>
</reference>
<feature type="compositionally biased region" description="Polar residues" evidence="1">
    <location>
        <begin position="210"/>
        <end position="223"/>
    </location>
</feature>
<evidence type="ECO:0000313" key="3">
    <source>
        <dbReference type="Proteomes" id="UP000712600"/>
    </source>
</evidence>
<proteinExistence type="predicted"/>
<feature type="compositionally biased region" description="Basic and acidic residues" evidence="1">
    <location>
        <begin position="135"/>
        <end position="159"/>
    </location>
</feature>
<dbReference type="AlphaFoldDB" id="A0A8S9PEU0"/>
<feature type="compositionally biased region" description="Basic and acidic residues" evidence="1">
    <location>
        <begin position="27"/>
        <end position="40"/>
    </location>
</feature>